<evidence type="ECO:0000256" key="1">
    <source>
        <dbReference type="SAM" id="MobiDB-lite"/>
    </source>
</evidence>
<dbReference type="Proteomes" id="UP000187203">
    <property type="component" value="Unassembled WGS sequence"/>
</dbReference>
<dbReference type="AlphaFoldDB" id="A0A1R3KCC8"/>
<evidence type="ECO:0000313" key="4">
    <source>
        <dbReference type="Proteomes" id="UP000187203"/>
    </source>
</evidence>
<comment type="caution">
    <text evidence="3">The sequence shown here is derived from an EMBL/GenBank/DDBJ whole genome shotgun (WGS) entry which is preliminary data.</text>
</comment>
<reference evidence="4" key="1">
    <citation type="submission" date="2013-09" db="EMBL/GenBank/DDBJ databases">
        <title>Corchorus olitorius genome sequencing.</title>
        <authorList>
            <person name="Alam M."/>
            <person name="Haque M.S."/>
            <person name="Islam M.S."/>
            <person name="Emdad E.M."/>
            <person name="Islam M.M."/>
            <person name="Ahmed B."/>
            <person name="Halim A."/>
            <person name="Hossen Q.M.M."/>
            <person name="Hossain M.Z."/>
            <person name="Ahmed R."/>
            <person name="Khan M.M."/>
            <person name="Islam R."/>
            <person name="Rashid M.M."/>
            <person name="Khan S.A."/>
            <person name="Rahman M.S."/>
            <person name="Alam M."/>
            <person name="Yahiya A.S."/>
            <person name="Khan M.S."/>
            <person name="Azam M.S."/>
            <person name="Haque T."/>
            <person name="Lashkar M.Z.H."/>
            <person name="Akhand A.I."/>
            <person name="Morshed G."/>
            <person name="Roy S."/>
            <person name="Uddin K.S."/>
            <person name="Rabeya T."/>
            <person name="Hossain A.S."/>
            <person name="Chowdhury A."/>
            <person name="Snigdha A.R."/>
            <person name="Mortoza M.S."/>
            <person name="Matin S.A."/>
            <person name="Hoque S.M.E."/>
            <person name="Islam M.K."/>
            <person name="Roy D.K."/>
            <person name="Haider R."/>
            <person name="Moosa M.M."/>
            <person name="Elias S.M."/>
            <person name="Hasan A.M."/>
            <person name="Jahan S."/>
            <person name="Shafiuddin M."/>
            <person name="Mahmood N."/>
            <person name="Shommy N.S."/>
        </authorList>
    </citation>
    <scope>NUCLEOTIDE SEQUENCE [LARGE SCALE GENOMIC DNA]</scope>
    <source>
        <strain evidence="4">cv. O-4</strain>
    </source>
</reference>
<dbReference type="STRING" id="93759.A0A1R3KCC8"/>
<dbReference type="EMBL" id="AWUE01014222">
    <property type="protein sequence ID" value="OMP04757.1"/>
    <property type="molecule type" value="Genomic_DNA"/>
</dbReference>
<name>A0A1R3KCC8_9ROSI</name>
<dbReference type="InterPro" id="IPR025124">
    <property type="entry name" value="Gag1-like_clamp"/>
</dbReference>
<feature type="compositionally biased region" description="Polar residues" evidence="1">
    <location>
        <begin position="46"/>
        <end position="56"/>
    </location>
</feature>
<evidence type="ECO:0000313" key="3">
    <source>
        <dbReference type="EMBL" id="OMP04757.1"/>
    </source>
</evidence>
<accession>A0A1R3KCC8</accession>
<feature type="region of interest" description="Disordered" evidence="1">
    <location>
        <begin position="34"/>
        <end position="56"/>
    </location>
</feature>
<evidence type="ECO:0000259" key="2">
    <source>
        <dbReference type="Pfam" id="PF13259"/>
    </source>
</evidence>
<dbReference type="OrthoDB" id="1896025at2759"/>
<dbReference type="Pfam" id="PF13259">
    <property type="entry name" value="clamp_Gag1-like"/>
    <property type="match status" value="1"/>
</dbReference>
<dbReference type="PANTHER" id="PTHR33373">
    <property type="entry name" value="OS07G0479600 PROTEIN"/>
    <property type="match status" value="1"/>
</dbReference>
<feature type="domain" description="Gag1-like clamp" evidence="2">
    <location>
        <begin position="37"/>
        <end position="157"/>
    </location>
</feature>
<protein>
    <recommendedName>
        <fullName evidence="2">Gag1-like clamp domain-containing protein</fullName>
    </recommendedName>
</protein>
<dbReference type="PANTHER" id="PTHR33373:SF23">
    <property type="entry name" value="DUF4050 DOMAIN-CONTAINING PROTEIN"/>
    <property type="match status" value="1"/>
</dbReference>
<keyword evidence="4" id="KW-1185">Reference proteome</keyword>
<gene>
    <name evidence="3" type="ORF">COLO4_09332</name>
</gene>
<proteinExistence type="predicted"/>
<sequence length="157" mass="18686">MERHFSVSFPQHNQWLSFRRQWLPNLKEMEINGSKQHAHAHGHQPSADSNNANKVQSTEKEVFVNHAAITWHEIRRQWVGDKSQKSKRISREPIMRCPVISFMNLIWCMKFKSPLYFAWTTTYEDLLCSTEPFQQPIPLTEMVDFLVDIWHEEGLYD</sequence>
<organism evidence="3 4">
    <name type="scientific">Corchorus olitorius</name>
    <dbReference type="NCBI Taxonomy" id="93759"/>
    <lineage>
        <taxon>Eukaryota</taxon>
        <taxon>Viridiplantae</taxon>
        <taxon>Streptophyta</taxon>
        <taxon>Embryophyta</taxon>
        <taxon>Tracheophyta</taxon>
        <taxon>Spermatophyta</taxon>
        <taxon>Magnoliopsida</taxon>
        <taxon>eudicotyledons</taxon>
        <taxon>Gunneridae</taxon>
        <taxon>Pentapetalae</taxon>
        <taxon>rosids</taxon>
        <taxon>malvids</taxon>
        <taxon>Malvales</taxon>
        <taxon>Malvaceae</taxon>
        <taxon>Grewioideae</taxon>
        <taxon>Apeibeae</taxon>
        <taxon>Corchorus</taxon>
    </lineage>
</organism>